<dbReference type="AlphaFoldDB" id="A0A0F9T0U7"/>
<proteinExistence type="predicted"/>
<name>A0A0F9T0U7_9ZZZZ</name>
<accession>A0A0F9T0U7</accession>
<comment type="caution">
    <text evidence="1">The sequence shown here is derived from an EMBL/GenBank/DDBJ whole genome shotgun (WGS) entry which is preliminary data.</text>
</comment>
<reference evidence="1" key="1">
    <citation type="journal article" date="2015" name="Nature">
        <title>Complex archaea that bridge the gap between prokaryotes and eukaryotes.</title>
        <authorList>
            <person name="Spang A."/>
            <person name="Saw J.H."/>
            <person name="Jorgensen S.L."/>
            <person name="Zaremba-Niedzwiedzka K."/>
            <person name="Martijn J."/>
            <person name="Lind A.E."/>
            <person name="van Eijk R."/>
            <person name="Schleper C."/>
            <person name="Guy L."/>
            <person name="Ettema T.J."/>
        </authorList>
    </citation>
    <scope>NUCLEOTIDE SEQUENCE</scope>
</reference>
<evidence type="ECO:0000313" key="1">
    <source>
        <dbReference type="EMBL" id="KKN72859.1"/>
    </source>
</evidence>
<sequence length="94" mass="10971">MRILTPRSISWPQIPEDMPDEWKQFLTKLKLQLDDFVKDVYNDLASGNSTFKIDSSAPTVSELNEGEFFLYDDNVSVRRVYTRINGSLRYISFT</sequence>
<organism evidence="1">
    <name type="scientific">marine sediment metagenome</name>
    <dbReference type="NCBI Taxonomy" id="412755"/>
    <lineage>
        <taxon>unclassified sequences</taxon>
        <taxon>metagenomes</taxon>
        <taxon>ecological metagenomes</taxon>
    </lineage>
</organism>
<gene>
    <name evidence="1" type="ORF">LCGC14_0407140</name>
</gene>
<dbReference type="EMBL" id="LAZR01000354">
    <property type="protein sequence ID" value="KKN72859.1"/>
    <property type="molecule type" value="Genomic_DNA"/>
</dbReference>
<protein>
    <submittedName>
        <fullName evidence="1">Uncharacterized protein</fullName>
    </submittedName>
</protein>